<dbReference type="AlphaFoldDB" id="A0AAD6LYT6"/>
<reference evidence="1" key="1">
    <citation type="journal article" date="2023" name="Mol. Ecol. Resour.">
        <title>Chromosome-level genome assembly of a triploid poplar Populus alba 'Berolinensis'.</title>
        <authorList>
            <person name="Chen S."/>
            <person name="Yu Y."/>
            <person name="Wang X."/>
            <person name="Wang S."/>
            <person name="Zhang T."/>
            <person name="Zhou Y."/>
            <person name="He R."/>
            <person name="Meng N."/>
            <person name="Wang Y."/>
            <person name="Liu W."/>
            <person name="Liu Z."/>
            <person name="Liu J."/>
            <person name="Guo Q."/>
            <person name="Huang H."/>
            <person name="Sederoff R.R."/>
            <person name="Wang G."/>
            <person name="Qu G."/>
            <person name="Chen S."/>
        </authorList>
    </citation>
    <scope>NUCLEOTIDE SEQUENCE</scope>
    <source>
        <strain evidence="1">SC-2020</strain>
    </source>
</reference>
<name>A0AAD6LYT6_9ROSI</name>
<evidence type="ECO:0000313" key="2">
    <source>
        <dbReference type="Proteomes" id="UP001164929"/>
    </source>
</evidence>
<protein>
    <submittedName>
        <fullName evidence="1">Uncharacterized protein</fullName>
    </submittedName>
</protein>
<dbReference type="EMBL" id="JAQIZT010000013">
    <property type="protein sequence ID" value="KAJ6975610.1"/>
    <property type="molecule type" value="Genomic_DNA"/>
</dbReference>
<keyword evidence="2" id="KW-1185">Reference proteome</keyword>
<proteinExistence type="predicted"/>
<comment type="caution">
    <text evidence="1">The sequence shown here is derived from an EMBL/GenBank/DDBJ whole genome shotgun (WGS) entry which is preliminary data.</text>
</comment>
<accession>A0AAD6LYT6</accession>
<evidence type="ECO:0000313" key="1">
    <source>
        <dbReference type="EMBL" id="KAJ6975610.1"/>
    </source>
</evidence>
<gene>
    <name evidence="1" type="ORF">NC653_031447</name>
</gene>
<organism evidence="1 2">
    <name type="scientific">Populus alba x Populus x berolinensis</name>
    <dbReference type="NCBI Taxonomy" id="444605"/>
    <lineage>
        <taxon>Eukaryota</taxon>
        <taxon>Viridiplantae</taxon>
        <taxon>Streptophyta</taxon>
        <taxon>Embryophyta</taxon>
        <taxon>Tracheophyta</taxon>
        <taxon>Spermatophyta</taxon>
        <taxon>Magnoliopsida</taxon>
        <taxon>eudicotyledons</taxon>
        <taxon>Gunneridae</taxon>
        <taxon>Pentapetalae</taxon>
        <taxon>rosids</taxon>
        <taxon>fabids</taxon>
        <taxon>Malpighiales</taxon>
        <taxon>Salicaceae</taxon>
        <taxon>Saliceae</taxon>
        <taxon>Populus</taxon>
    </lineage>
</organism>
<sequence>MCPPKPLRYKGWASPRKNMYAIEHAEPVARNAGVFHQVPMATSPGALEFYTTM</sequence>
<dbReference type="Proteomes" id="UP001164929">
    <property type="component" value="Chromosome 13"/>
</dbReference>